<dbReference type="KEGG" id="tpol:Mal48_23640"/>
<evidence type="ECO:0000313" key="2">
    <source>
        <dbReference type="Proteomes" id="UP000315724"/>
    </source>
</evidence>
<name>A0A517QNA7_9PLAN</name>
<organism evidence="1 2">
    <name type="scientific">Thalassoglobus polymorphus</name>
    <dbReference type="NCBI Taxonomy" id="2527994"/>
    <lineage>
        <taxon>Bacteria</taxon>
        <taxon>Pseudomonadati</taxon>
        <taxon>Planctomycetota</taxon>
        <taxon>Planctomycetia</taxon>
        <taxon>Planctomycetales</taxon>
        <taxon>Planctomycetaceae</taxon>
        <taxon>Thalassoglobus</taxon>
    </lineage>
</organism>
<evidence type="ECO:0000313" key="1">
    <source>
        <dbReference type="EMBL" id="QDT33112.1"/>
    </source>
</evidence>
<accession>A0A517QNA7</accession>
<dbReference type="EMBL" id="CP036267">
    <property type="protein sequence ID" value="QDT33112.1"/>
    <property type="molecule type" value="Genomic_DNA"/>
</dbReference>
<dbReference type="RefSeq" id="WP_145198914.1">
    <property type="nucleotide sequence ID" value="NZ_CP036267.1"/>
</dbReference>
<keyword evidence="2" id="KW-1185">Reference proteome</keyword>
<dbReference type="Proteomes" id="UP000315724">
    <property type="component" value="Chromosome"/>
</dbReference>
<proteinExistence type="predicted"/>
<dbReference type="PROSITE" id="PS51257">
    <property type="entry name" value="PROKAR_LIPOPROTEIN"/>
    <property type="match status" value="1"/>
</dbReference>
<dbReference type="OrthoDB" id="9968463at2"/>
<gene>
    <name evidence="1" type="ORF">Mal48_23640</name>
</gene>
<dbReference type="AlphaFoldDB" id="A0A517QNA7"/>
<reference evidence="1 2" key="1">
    <citation type="submission" date="2019-02" db="EMBL/GenBank/DDBJ databases">
        <title>Deep-cultivation of Planctomycetes and their phenomic and genomic characterization uncovers novel biology.</title>
        <authorList>
            <person name="Wiegand S."/>
            <person name="Jogler M."/>
            <person name="Boedeker C."/>
            <person name="Pinto D."/>
            <person name="Vollmers J."/>
            <person name="Rivas-Marin E."/>
            <person name="Kohn T."/>
            <person name="Peeters S.H."/>
            <person name="Heuer A."/>
            <person name="Rast P."/>
            <person name="Oberbeckmann S."/>
            <person name="Bunk B."/>
            <person name="Jeske O."/>
            <person name="Meyerdierks A."/>
            <person name="Storesund J.E."/>
            <person name="Kallscheuer N."/>
            <person name="Luecker S."/>
            <person name="Lage O.M."/>
            <person name="Pohl T."/>
            <person name="Merkel B.J."/>
            <person name="Hornburger P."/>
            <person name="Mueller R.-W."/>
            <person name="Bruemmer F."/>
            <person name="Labrenz M."/>
            <person name="Spormann A.M."/>
            <person name="Op den Camp H."/>
            <person name="Overmann J."/>
            <person name="Amann R."/>
            <person name="Jetten M.S.M."/>
            <person name="Mascher T."/>
            <person name="Medema M.H."/>
            <person name="Devos D.P."/>
            <person name="Kaster A.-K."/>
            <person name="Ovreas L."/>
            <person name="Rohde M."/>
            <person name="Galperin M.Y."/>
            <person name="Jogler C."/>
        </authorList>
    </citation>
    <scope>NUCLEOTIDE SEQUENCE [LARGE SCALE GENOMIC DNA]</scope>
    <source>
        <strain evidence="1 2">Mal48</strain>
    </source>
</reference>
<sequence length="109" mass="11879">MRKMYYLLIIIPLIYGCGGDSGGKRELTEAEAEAAAAGVGNENQIRFFITDELKLTSLDLTPTENGGYTAKGTNSQGAEYTITVEQEPGVINYSWQNSKGKKGKGKFTY</sequence>
<protein>
    <submittedName>
        <fullName evidence="1">Uncharacterized protein</fullName>
    </submittedName>
</protein>